<evidence type="ECO:0000256" key="1">
    <source>
        <dbReference type="ARBA" id="ARBA00009500"/>
    </source>
</evidence>
<accession>A0AA38HVJ0</accession>
<dbReference type="Gene3D" id="3.30.497.10">
    <property type="entry name" value="Antithrombin, subunit I, domain 2"/>
    <property type="match status" value="1"/>
</dbReference>
<dbReference type="InterPro" id="IPR000215">
    <property type="entry name" value="Serpin_fam"/>
</dbReference>
<name>A0AA38HVJ0_9CUCU</name>
<comment type="similarity">
    <text evidence="1 4">Belongs to the serpin family.</text>
</comment>
<dbReference type="Gene3D" id="2.30.39.10">
    <property type="entry name" value="Alpha-1-antitrypsin, domain 1"/>
    <property type="match status" value="1"/>
</dbReference>
<comment type="caution">
    <text evidence="6">The sequence shown here is derived from an EMBL/GenBank/DDBJ whole genome shotgun (WGS) entry which is preliminary data.</text>
</comment>
<keyword evidence="3" id="KW-0722">Serine protease inhibitor</keyword>
<sequence length="411" mass="47395">MEVQEEQEEYVPEYVHFSRLLQMPAPVLYGRLTNDPLFILTTIFDRVRDRSDENFVICPLLVDLILMAIRLGSGTRTGEEIQMALGHTELDRQNVKRTAKALIHRLKDDEIYNFNSAQKIFVGNRNIIHRNFKILSEGVFYLYLELLNFSDPEEASEKINKWVMSSTTSAVHNLVPETLLTEDCKMFIASSVYFRGIWDVEINKTQTTLERFVIKPLHGVQVEFFHTLSVYNYYESEDLDAKFLELPLVKDEGSLVIVLPNKTFGLHHLESRIRAVLSVPEDSFVRKEVRAMVPKFIITTTIDWSDILKELGVRRLFTENEAEIDEIAGEPGELHVNHLLQKIIIRIHESGIESTTIYFWRLGDEPPAPYDTSTIATDFIANHPFLFYVKLRGVIIFIGRLLDPSGSDDLM</sequence>
<dbReference type="PANTHER" id="PTHR11461:SF211">
    <property type="entry name" value="GH10112P-RELATED"/>
    <property type="match status" value="1"/>
</dbReference>
<evidence type="ECO:0000256" key="3">
    <source>
        <dbReference type="ARBA" id="ARBA00022900"/>
    </source>
</evidence>
<reference evidence="6" key="1">
    <citation type="journal article" date="2023" name="G3 (Bethesda)">
        <title>Whole genome assemblies of Zophobas morio and Tenebrio molitor.</title>
        <authorList>
            <person name="Kaur S."/>
            <person name="Stinson S.A."/>
            <person name="diCenzo G.C."/>
        </authorList>
    </citation>
    <scope>NUCLEOTIDE SEQUENCE</scope>
    <source>
        <strain evidence="6">QUZm001</strain>
    </source>
</reference>
<dbReference type="GO" id="GO:0005615">
    <property type="term" value="C:extracellular space"/>
    <property type="evidence" value="ECO:0007669"/>
    <property type="project" value="InterPro"/>
</dbReference>
<protein>
    <recommendedName>
        <fullName evidence="5">Serpin domain-containing protein</fullName>
    </recommendedName>
</protein>
<evidence type="ECO:0000256" key="2">
    <source>
        <dbReference type="ARBA" id="ARBA00022690"/>
    </source>
</evidence>
<keyword evidence="2" id="KW-0646">Protease inhibitor</keyword>
<dbReference type="PROSITE" id="PS00284">
    <property type="entry name" value="SERPIN"/>
    <property type="match status" value="1"/>
</dbReference>
<feature type="domain" description="Serpin" evidence="5">
    <location>
        <begin position="41"/>
        <end position="404"/>
    </location>
</feature>
<evidence type="ECO:0000313" key="6">
    <source>
        <dbReference type="EMBL" id="KAJ3644329.1"/>
    </source>
</evidence>
<proteinExistence type="inferred from homology"/>
<dbReference type="InterPro" id="IPR042185">
    <property type="entry name" value="Serpin_sf_2"/>
</dbReference>
<evidence type="ECO:0000259" key="5">
    <source>
        <dbReference type="SMART" id="SM00093"/>
    </source>
</evidence>
<dbReference type="InterPro" id="IPR023796">
    <property type="entry name" value="Serpin_dom"/>
</dbReference>
<evidence type="ECO:0000313" key="7">
    <source>
        <dbReference type="Proteomes" id="UP001168821"/>
    </source>
</evidence>
<evidence type="ECO:0000256" key="4">
    <source>
        <dbReference type="RuleBase" id="RU000411"/>
    </source>
</evidence>
<dbReference type="Proteomes" id="UP001168821">
    <property type="component" value="Unassembled WGS sequence"/>
</dbReference>
<dbReference type="PANTHER" id="PTHR11461">
    <property type="entry name" value="SERINE PROTEASE INHIBITOR, SERPIN"/>
    <property type="match status" value="1"/>
</dbReference>
<dbReference type="InterPro" id="IPR036186">
    <property type="entry name" value="Serpin_sf"/>
</dbReference>
<dbReference type="InterPro" id="IPR042178">
    <property type="entry name" value="Serpin_sf_1"/>
</dbReference>
<dbReference type="AlphaFoldDB" id="A0AA38HVJ0"/>
<keyword evidence="7" id="KW-1185">Reference proteome</keyword>
<dbReference type="GO" id="GO:0004867">
    <property type="term" value="F:serine-type endopeptidase inhibitor activity"/>
    <property type="evidence" value="ECO:0007669"/>
    <property type="project" value="UniProtKB-KW"/>
</dbReference>
<dbReference type="SUPFAM" id="SSF56574">
    <property type="entry name" value="Serpins"/>
    <property type="match status" value="1"/>
</dbReference>
<gene>
    <name evidence="6" type="ORF">Zmor_026995</name>
</gene>
<organism evidence="6 7">
    <name type="scientific">Zophobas morio</name>
    <dbReference type="NCBI Taxonomy" id="2755281"/>
    <lineage>
        <taxon>Eukaryota</taxon>
        <taxon>Metazoa</taxon>
        <taxon>Ecdysozoa</taxon>
        <taxon>Arthropoda</taxon>
        <taxon>Hexapoda</taxon>
        <taxon>Insecta</taxon>
        <taxon>Pterygota</taxon>
        <taxon>Neoptera</taxon>
        <taxon>Endopterygota</taxon>
        <taxon>Coleoptera</taxon>
        <taxon>Polyphaga</taxon>
        <taxon>Cucujiformia</taxon>
        <taxon>Tenebrionidae</taxon>
        <taxon>Zophobas</taxon>
    </lineage>
</organism>
<dbReference type="InterPro" id="IPR023795">
    <property type="entry name" value="Serpin_CS"/>
</dbReference>
<dbReference type="Pfam" id="PF00079">
    <property type="entry name" value="Serpin"/>
    <property type="match status" value="1"/>
</dbReference>
<dbReference type="EMBL" id="JALNTZ010000008">
    <property type="protein sequence ID" value="KAJ3644329.1"/>
    <property type="molecule type" value="Genomic_DNA"/>
</dbReference>
<dbReference type="SMART" id="SM00093">
    <property type="entry name" value="SERPIN"/>
    <property type="match status" value="1"/>
</dbReference>